<feature type="region of interest" description="Disordered" evidence="4">
    <location>
        <begin position="1"/>
        <end position="25"/>
    </location>
</feature>
<dbReference type="CDD" id="cd12148">
    <property type="entry name" value="fungal_TF_MHR"/>
    <property type="match status" value="1"/>
</dbReference>
<dbReference type="SMART" id="SM00066">
    <property type="entry name" value="GAL4"/>
    <property type="match status" value="1"/>
</dbReference>
<keyword evidence="3" id="KW-0539">Nucleus</keyword>
<dbReference type="PROSITE" id="PS50048">
    <property type="entry name" value="ZN2_CY6_FUNGAL_2"/>
    <property type="match status" value="1"/>
</dbReference>
<dbReference type="Proteomes" id="UP000812966">
    <property type="component" value="Unassembled WGS sequence"/>
</dbReference>
<dbReference type="GO" id="GO:0008270">
    <property type="term" value="F:zinc ion binding"/>
    <property type="evidence" value="ECO:0007669"/>
    <property type="project" value="InterPro"/>
</dbReference>
<evidence type="ECO:0000259" key="5">
    <source>
        <dbReference type="PROSITE" id="PS50048"/>
    </source>
</evidence>
<organism evidence="6 7">
    <name type="scientific">Filobasidium floriforme</name>
    <dbReference type="NCBI Taxonomy" id="5210"/>
    <lineage>
        <taxon>Eukaryota</taxon>
        <taxon>Fungi</taxon>
        <taxon>Dikarya</taxon>
        <taxon>Basidiomycota</taxon>
        <taxon>Agaricomycotina</taxon>
        <taxon>Tremellomycetes</taxon>
        <taxon>Filobasidiales</taxon>
        <taxon>Filobasidiaceae</taxon>
        <taxon>Filobasidium</taxon>
    </lineage>
</organism>
<evidence type="ECO:0000256" key="4">
    <source>
        <dbReference type="SAM" id="MobiDB-lite"/>
    </source>
</evidence>
<feature type="region of interest" description="Disordered" evidence="4">
    <location>
        <begin position="417"/>
        <end position="463"/>
    </location>
</feature>
<evidence type="ECO:0000256" key="3">
    <source>
        <dbReference type="ARBA" id="ARBA00023242"/>
    </source>
</evidence>
<dbReference type="InterPro" id="IPR036864">
    <property type="entry name" value="Zn2-C6_fun-type_DNA-bd_sf"/>
</dbReference>
<dbReference type="SMART" id="SM00906">
    <property type="entry name" value="Fungal_trans"/>
    <property type="match status" value="1"/>
</dbReference>
<comment type="subcellular location">
    <subcellularLocation>
        <location evidence="1">Nucleus</location>
    </subcellularLocation>
</comment>
<dbReference type="CDD" id="cd00067">
    <property type="entry name" value="GAL4"/>
    <property type="match status" value="1"/>
</dbReference>
<dbReference type="AlphaFoldDB" id="A0A8K0NPB9"/>
<keyword evidence="7" id="KW-1185">Reference proteome</keyword>
<dbReference type="PANTHER" id="PTHR31001:SF76">
    <property type="entry name" value="ZN(2)-C6 FUNGAL-TYPE DOMAIN-CONTAINING PROTEIN"/>
    <property type="match status" value="1"/>
</dbReference>
<feature type="compositionally biased region" description="Basic residues" evidence="4">
    <location>
        <begin position="446"/>
        <end position="455"/>
    </location>
</feature>
<dbReference type="GO" id="GO:0000981">
    <property type="term" value="F:DNA-binding transcription factor activity, RNA polymerase II-specific"/>
    <property type="evidence" value="ECO:0007669"/>
    <property type="project" value="InterPro"/>
</dbReference>
<dbReference type="GO" id="GO:0003677">
    <property type="term" value="F:DNA binding"/>
    <property type="evidence" value="ECO:0007669"/>
    <property type="project" value="InterPro"/>
</dbReference>
<accession>A0A8K0NPB9</accession>
<reference evidence="6" key="1">
    <citation type="submission" date="2020-04" db="EMBL/GenBank/DDBJ databases">
        <title>Analysis of mating type loci in Filobasidium floriforme.</title>
        <authorList>
            <person name="Nowrousian M."/>
        </authorList>
    </citation>
    <scope>NUCLEOTIDE SEQUENCE</scope>
    <source>
        <strain evidence="6">CBS 6242</strain>
    </source>
</reference>
<feature type="region of interest" description="Disordered" evidence="4">
    <location>
        <begin position="323"/>
        <end position="359"/>
    </location>
</feature>
<keyword evidence="2" id="KW-0479">Metal-binding</keyword>
<sequence>MQVGSVENNGSLFGPTEPLSFTRPTGTALRKNKTIQSCTACRKRKNKCDRVFPCGACKVRNEAHLCVEHVKEPLNRPTGYTHVSDTSILSNRIVQLELVISRLLKRVDDPVVYTDLLHHFEGPLPIFRPNDSVGGQGSGSGDTKNNEQNNRSRSDDNKAGTHVRFDRSRHDSRSDTEQEQDEGPGFVSEAGVNYGYGQGMERNLEAMLQDQGVPGPGEILIMARRTVPSQANTTGHDNHQDHNRQGTSLMQPLPLKDSQADGIVDWSSTLDIDYNMDPNLSYQPGKSVFPSPLDTYGPLDPSLTLPLRGGLDQTEENGRLIRTENPGSTIEPVPRPFSAVQRPASPQPDTHYALQSQSRDVISRAPSENMHMAALALEDIAFGRTVNTHREIGSTGGHLNHDHQDDRMDEQDQILADGSARERDTPRSQTRSAHQERDFGSPQRQKQTRPAHKPPRVGPLKSLDTIDLLPRPVIADYIIQTYERYQRSSTKCLHRPTFEADYKAVRPKLSRREQFSHSDLAFIALYAACLCTGVQFLSDDAYRDLGWDRSDGVDLAQRSWQVVRSALEASDWMRIHSIHAVQAIIVSGQFLASTGRQEEHWTMLGVANKIAFSLGLNKLGSEQPCLSPTGTPLGLMQSAVERYPHLVDREIGRRVWLHLLDADWLFAMEHGYNYNISDEINQSALPANVNDSDLRNDRPLVPAPRETHTEISYVLLKFEMIQPLQDLIHQVNRCGRLRYDFIRQANERLLQIIEARPKWCKEDVPCSDAEELVAIRRSASSIENATHLRKLRIHRPYFTESCREPRYLLTKHACITSATALINNASSHSAGTRYWAEIYGVLTATILFVTYMTRAPWQELPEVKEGIEKGLKRIMDASDHLDVGLGAAALALRAYFDELCHRRCSSDQTRKRGSDEGPLEGEPMASRRRLGQEPTTLNNELEETNYDMGLQFPLDFEQLFQAMFDDGTEFCSQTELMEMLNSAV</sequence>
<evidence type="ECO:0000313" key="6">
    <source>
        <dbReference type="EMBL" id="KAG7530449.1"/>
    </source>
</evidence>
<dbReference type="GO" id="GO:0006351">
    <property type="term" value="P:DNA-templated transcription"/>
    <property type="evidence" value="ECO:0007669"/>
    <property type="project" value="InterPro"/>
</dbReference>
<feature type="compositionally biased region" description="Polar residues" evidence="4">
    <location>
        <begin position="1"/>
        <end position="11"/>
    </location>
</feature>
<dbReference type="InterPro" id="IPR001138">
    <property type="entry name" value="Zn2Cys6_DnaBD"/>
</dbReference>
<dbReference type="GO" id="GO:0005634">
    <property type="term" value="C:nucleus"/>
    <property type="evidence" value="ECO:0007669"/>
    <property type="project" value="UniProtKB-SubCell"/>
</dbReference>
<feature type="region of interest" description="Disordered" evidence="4">
    <location>
        <begin position="230"/>
        <end position="253"/>
    </location>
</feature>
<dbReference type="Gene3D" id="4.10.240.10">
    <property type="entry name" value="Zn(2)-C6 fungal-type DNA-binding domain"/>
    <property type="match status" value="1"/>
</dbReference>
<protein>
    <recommendedName>
        <fullName evidence="5">Zn(2)-C6 fungal-type domain-containing protein</fullName>
    </recommendedName>
</protein>
<dbReference type="PANTHER" id="PTHR31001">
    <property type="entry name" value="UNCHARACTERIZED TRANSCRIPTIONAL REGULATORY PROTEIN"/>
    <property type="match status" value="1"/>
</dbReference>
<evidence type="ECO:0000256" key="1">
    <source>
        <dbReference type="ARBA" id="ARBA00004123"/>
    </source>
</evidence>
<feature type="region of interest" description="Disordered" evidence="4">
    <location>
        <begin position="124"/>
        <end position="194"/>
    </location>
</feature>
<dbReference type="PROSITE" id="PS00463">
    <property type="entry name" value="ZN2_CY6_FUNGAL_1"/>
    <property type="match status" value="1"/>
</dbReference>
<evidence type="ECO:0000256" key="2">
    <source>
        <dbReference type="ARBA" id="ARBA00022723"/>
    </source>
</evidence>
<name>A0A8K0NPB9_9TREE</name>
<feature type="region of interest" description="Disordered" evidence="4">
    <location>
        <begin position="907"/>
        <end position="935"/>
    </location>
</feature>
<dbReference type="InterPro" id="IPR050613">
    <property type="entry name" value="Sec_Metabolite_Reg"/>
</dbReference>
<dbReference type="SUPFAM" id="SSF57701">
    <property type="entry name" value="Zn2/Cys6 DNA-binding domain"/>
    <property type="match status" value="1"/>
</dbReference>
<feature type="compositionally biased region" description="Basic and acidic residues" evidence="4">
    <location>
        <begin position="150"/>
        <end position="176"/>
    </location>
</feature>
<dbReference type="EMBL" id="JABELV010000118">
    <property type="protein sequence ID" value="KAG7530449.1"/>
    <property type="molecule type" value="Genomic_DNA"/>
</dbReference>
<feature type="domain" description="Zn(2)-C6 fungal-type" evidence="5">
    <location>
        <begin position="37"/>
        <end position="68"/>
    </location>
</feature>
<dbReference type="Pfam" id="PF00172">
    <property type="entry name" value="Zn_clus"/>
    <property type="match status" value="1"/>
</dbReference>
<comment type="caution">
    <text evidence="6">The sequence shown here is derived from an EMBL/GenBank/DDBJ whole genome shotgun (WGS) entry which is preliminary data.</text>
</comment>
<evidence type="ECO:0000313" key="7">
    <source>
        <dbReference type="Proteomes" id="UP000812966"/>
    </source>
</evidence>
<dbReference type="InterPro" id="IPR007219">
    <property type="entry name" value="XnlR_reg_dom"/>
</dbReference>
<proteinExistence type="predicted"/>
<dbReference type="Pfam" id="PF04082">
    <property type="entry name" value="Fungal_trans"/>
    <property type="match status" value="1"/>
</dbReference>
<gene>
    <name evidence="6" type="ORF">FFLO_05048</name>
</gene>